<reference evidence="2" key="1">
    <citation type="submission" date="2020-10" db="EMBL/GenBank/DDBJ databases">
        <title>Connecting structure to function with the recovery of over 1000 high-quality activated sludge metagenome-assembled genomes encoding full-length rRNA genes using long-read sequencing.</title>
        <authorList>
            <person name="Singleton C.M."/>
            <person name="Petriglieri F."/>
            <person name="Kristensen J.M."/>
            <person name="Kirkegaard R.H."/>
            <person name="Michaelsen T.Y."/>
            <person name="Andersen M.H."/>
            <person name="Karst S.M."/>
            <person name="Dueholm M.S."/>
            <person name="Nielsen P.H."/>
            <person name="Albertsen M."/>
        </authorList>
    </citation>
    <scope>NUCLEOTIDE SEQUENCE</scope>
    <source>
        <strain evidence="2">OdNE_18-Q3-R46-58_BAT3C.305</strain>
    </source>
</reference>
<name>A0A9D7LT03_9RHOO</name>
<evidence type="ECO:0000256" key="1">
    <source>
        <dbReference type="SAM" id="MobiDB-lite"/>
    </source>
</evidence>
<dbReference type="GO" id="GO:0016874">
    <property type="term" value="F:ligase activity"/>
    <property type="evidence" value="ECO:0007669"/>
    <property type="project" value="UniProtKB-KW"/>
</dbReference>
<organism evidence="2 3">
    <name type="scientific">Candidatus Dechloromonas phosphorivorans</name>
    <dbReference type="NCBI Taxonomy" id="2899244"/>
    <lineage>
        <taxon>Bacteria</taxon>
        <taxon>Pseudomonadati</taxon>
        <taxon>Pseudomonadota</taxon>
        <taxon>Betaproteobacteria</taxon>
        <taxon>Rhodocyclales</taxon>
        <taxon>Azonexaceae</taxon>
        <taxon>Dechloromonas</taxon>
    </lineage>
</organism>
<sequence length="94" mass="9914">MDPRICPRGVTFTPQFASQAPTQAWAVPHLTTALQGAARTLSVASSTAAHRSSTGSRASGRNTRHPFYSSCDLRNSGFKLAPVDTNLSPAVSTI</sequence>
<dbReference type="AlphaFoldDB" id="A0A9D7LT03"/>
<dbReference type="Pfam" id="PF08886">
    <property type="entry name" value="GshA"/>
    <property type="match status" value="1"/>
</dbReference>
<gene>
    <name evidence="2" type="ORF">IPN75_15475</name>
</gene>
<comment type="caution">
    <text evidence="2">The sequence shown here is derived from an EMBL/GenBank/DDBJ whole genome shotgun (WGS) entry which is preliminary data.</text>
</comment>
<dbReference type="InterPro" id="IPR011718">
    <property type="entry name" value="GshA"/>
</dbReference>
<evidence type="ECO:0000313" key="2">
    <source>
        <dbReference type="EMBL" id="MBK8891668.1"/>
    </source>
</evidence>
<accession>A0A9D7LT03</accession>
<feature type="compositionally biased region" description="Polar residues" evidence="1">
    <location>
        <begin position="45"/>
        <end position="61"/>
    </location>
</feature>
<keyword evidence="2" id="KW-0436">Ligase</keyword>
<protein>
    <submittedName>
        <fullName evidence="2">Glutamate--cysteine ligase</fullName>
    </submittedName>
</protein>
<dbReference type="Proteomes" id="UP000808146">
    <property type="component" value="Unassembled WGS sequence"/>
</dbReference>
<feature type="region of interest" description="Disordered" evidence="1">
    <location>
        <begin position="45"/>
        <end position="66"/>
    </location>
</feature>
<evidence type="ECO:0000313" key="3">
    <source>
        <dbReference type="Proteomes" id="UP000808146"/>
    </source>
</evidence>
<proteinExistence type="predicted"/>
<dbReference type="EMBL" id="JADKBR010000019">
    <property type="protein sequence ID" value="MBK8891668.1"/>
    <property type="molecule type" value="Genomic_DNA"/>
</dbReference>